<evidence type="ECO:0000256" key="7">
    <source>
        <dbReference type="ARBA" id="ARBA00023002"/>
    </source>
</evidence>
<dbReference type="InterPro" id="IPR036291">
    <property type="entry name" value="NAD(P)-bd_dom_sf"/>
</dbReference>
<evidence type="ECO:0000313" key="16">
    <source>
        <dbReference type="EMBL" id="KAH0545059.1"/>
    </source>
</evidence>
<dbReference type="EC" id="1.5.1.15" evidence="12"/>
<dbReference type="GO" id="GO:0005634">
    <property type="term" value="C:nucleus"/>
    <property type="evidence" value="ECO:0007669"/>
    <property type="project" value="UniProtKB-SubCell"/>
</dbReference>
<comment type="function">
    <text evidence="10">Catalyzes oxidation of cytoplasmic one-carbon units for purine biosynthesis.</text>
</comment>
<evidence type="ECO:0000256" key="4">
    <source>
        <dbReference type="ARBA" id="ARBA00022490"/>
    </source>
</evidence>
<dbReference type="FunFam" id="3.40.50.720:FF:000255">
    <property type="entry name" value="Methylenetetrahydrofolate dehydrogenase"/>
    <property type="match status" value="1"/>
</dbReference>
<dbReference type="SUPFAM" id="SSF53223">
    <property type="entry name" value="Aminoacid dehydrogenase-like, N-terminal domain"/>
    <property type="match status" value="1"/>
</dbReference>
<evidence type="ECO:0000256" key="6">
    <source>
        <dbReference type="ARBA" id="ARBA00022755"/>
    </source>
</evidence>
<dbReference type="GO" id="GO:0004487">
    <property type="term" value="F:methylenetetrahydrofolate dehydrogenase (NAD+) activity"/>
    <property type="evidence" value="ECO:0007669"/>
    <property type="project" value="UniProtKB-EC"/>
</dbReference>
<dbReference type="Proteomes" id="UP000698800">
    <property type="component" value="Unassembled WGS sequence"/>
</dbReference>
<evidence type="ECO:0000256" key="12">
    <source>
        <dbReference type="ARBA" id="ARBA00066980"/>
    </source>
</evidence>
<evidence type="ECO:0000259" key="15">
    <source>
        <dbReference type="Pfam" id="PF02882"/>
    </source>
</evidence>
<dbReference type="InterPro" id="IPR000672">
    <property type="entry name" value="THF_DH/CycHdrlase"/>
</dbReference>
<evidence type="ECO:0000256" key="10">
    <source>
        <dbReference type="ARBA" id="ARBA00053076"/>
    </source>
</evidence>
<dbReference type="OrthoDB" id="41403at2759"/>
<evidence type="ECO:0000256" key="9">
    <source>
        <dbReference type="ARBA" id="ARBA00023242"/>
    </source>
</evidence>
<evidence type="ECO:0000313" key="17">
    <source>
        <dbReference type="Proteomes" id="UP000698800"/>
    </source>
</evidence>
<dbReference type="InterPro" id="IPR035812">
    <property type="entry name" value="m-THF_DH_NAD-bd"/>
</dbReference>
<dbReference type="CDD" id="cd01079">
    <property type="entry name" value="NAD_bind_m-THF_DH"/>
    <property type="match status" value="1"/>
</dbReference>
<name>A0A9P8I842_9PEZI</name>
<organism evidence="16 17">
    <name type="scientific">Glutinoglossum americanum</name>
    <dbReference type="NCBI Taxonomy" id="1670608"/>
    <lineage>
        <taxon>Eukaryota</taxon>
        <taxon>Fungi</taxon>
        <taxon>Dikarya</taxon>
        <taxon>Ascomycota</taxon>
        <taxon>Pezizomycotina</taxon>
        <taxon>Geoglossomycetes</taxon>
        <taxon>Geoglossales</taxon>
        <taxon>Geoglossaceae</taxon>
        <taxon>Glutinoglossum</taxon>
    </lineage>
</organism>
<keyword evidence="9" id="KW-0539">Nucleus</keyword>
<dbReference type="Pfam" id="PF02882">
    <property type="entry name" value="THF_DHG_CYH_C"/>
    <property type="match status" value="1"/>
</dbReference>
<protein>
    <recommendedName>
        <fullName evidence="13">Methylenetetrahydrofolate dehydrogenase [NAD(+)]</fullName>
        <ecNumber evidence="12">1.5.1.15</ecNumber>
    </recommendedName>
</protein>
<evidence type="ECO:0000256" key="3">
    <source>
        <dbReference type="ARBA" id="ARBA00011738"/>
    </source>
</evidence>
<feature type="domain" description="Tetrahydrofolate dehydrogenase/cyclohydrolase catalytic" evidence="14">
    <location>
        <begin position="19"/>
        <end position="122"/>
    </location>
</feature>
<dbReference type="EMBL" id="JAGHQL010000010">
    <property type="protein sequence ID" value="KAH0545059.1"/>
    <property type="molecule type" value="Genomic_DNA"/>
</dbReference>
<comment type="subcellular location">
    <subcellularLocation>
        <location evidence="2">Cytoplasm</location>
    </subcellularLocation>
    <subcellularLocation>
        <location evidence="1">Nucleus</location>
    </subcellularLocation>
</comment>
<keyword evidence="6" id="KW-0658">Purine biosynthesis</keyword>
<keyword evidence="8" id="KW-0520">NAD</keyword>
<dbReference type="GO" id="GO:0006730">
    <property type="term" value="P:one-carbon metabolic process"/>
    <property type="evidence" value="ECO:0007669"/>
    <property type="project" value="UniProtKB-KW"/>
</dbReference>
<reference evidence="16" key="1">
    <citation type="submission" date="2021-03" db="EMBL/GenBank/DDBJ databases">
        <title>Comparative genomics and phylogenomic investigation of the class Geoglossomycetes provide insights into ecological specialization and systematics.</title>
        <authorList>
            <person name="Melie T."/>
            <person name="Pirro S."/>
            <person name="Miller A.N."/>
            <person name="Quandt A."/>
        </authorList>
    </citation>
    <scope>NUCLEOTIDE SEQUENCE</scope>
    <source>
        <strain evidence="16">GBOQ0MN5Z8</strain>
    </source>
</reference>
<evidence type="ECO:0000256" key="13">
    <source>
        <dbReference type="ARBA" id="ARBA00074830"/>
    </source>
</evidence>
<dbReference type="GO" id="GO:0006164">
    <property type="term" value="P:purine nucleotide biosynthetic process"/>
    <property type="evidence" value="ECO:0007669"/>
    <property type="project" value="UniProtKB-KW"/>
</dbReference>
<evidence type="ECO:0000256" key="2">
    <source>
        <dbReference type="ARBA" id="ARBA00004496"/>
    </source>
</evidence>
<dbReference type="Gene3D" id="3.40.50.10860">
    <property type="entry name" value="Leucine Dehydrogenase, chain A, domain 1"/>
    <property type="match status" value="1"/>
</dbReference>
<dbReference type="Pfam" id="PF00763">
    <property type="entry name" value="THF_DHG_CYH"/>
    <property type="match status" value="1"/>
</dbReference>
<gene>
    <name evidence="16" type="primary">MTD1</name>
    <name evidence="16" type="ORF">FGG08_000830</name>
</gene>
<evidence type="ECO:0000256" key="5">
    <source>
        <dbReference type="ARBA" id="ARBA00022563"/>
    </source>
</evidence>
<dbReference type="GO" id="GO:0005829">
    <property type="term" value="C:cytosol"/>
    <property type="evidence" value="ECO:0007669"/>
    <property type="project" value="TreeGrafter"/>
</dbReference>
<keyword evidence="5" id="KW-0554">One-carbon metabolism</keyword>
<comment type="caution">
    <text evidence="16">The sequence shown here is derived from an EMBL/GenBank/DDBJ whole genome shotgun (WGS) entry which is preliminary data.</text>
</comment>
<keyword evidence="17" id="KW-1185">Reference proteome</keyword>
<dbReference type="PANTHER" id="PTHR48099:SF3">
    <property type="entry name" value="METHYLENETETRAHYDROFOLATE DEHYDROGENASE [NAD(+)]"/>
    <property type="match status" value="1"/>
</dbReference>
<dbReference type="InterPro" id="IPR020631">
    <property type="entry name" value="THF_DH/CycHdrlase_NAD-bd_dom"/>
</dbReference>
<accession>A0A9P8I842</accession>
<dbReference type="PANTHER" id="PTHR48099">
    <property type="entry name" value="C-1-TETRAHYDROFOLATE SYNTHASE, CYTOPLASMIC-RELATED"/>
    <property type="match status" value="1"/>
</dbReference>
<dbReference type="GO" id="GO:0004488">
    <property type="term" value="F:methylenetetrahydrofolate dehydrogenase (NADP+) activity"/>
    <property type="evidence" value="ECO:0007669"/>
    <property type="project" value="InterPro"/>
</dbReference>
<sequence length="334" mass="36953">MATNVDEVPAACKVVLAGTIAKPLLKEVQEGLSKLLKPPLLVGFLANADPAARMYADWTAKTCKENGFGYELREVNREELEDHLIAANQDKAVDGIIVYYPIFGNRQDQYLQQITDVSKDVEGLSHRYLFNMYQNIRFLDEQKLRKSILPCTPLAIIKILENLHIYNPILPYGNRLFGRTLTVINRSEVVGRPLAALLANDGACVYSVDIDGVQKFTRGKGIRKRRHEVVENPGLKLEDVAPLSDVVISGVPGDRFKVPVELLRDGAVCINFSSEKNFGPEVKEKASIYVPAIGKMTIVVLLRNLLRIVQDRAGSQVSPPPAVEAKEVVNAAPL</sequence>
<dbReference type="FunFam" id="3.40.50.10860:FF:000012">
    <property type="entry name" value="Methylenetetrahydrofolate dehydrogenase [NAD(+)]"/>
    <property type="match status" value="1"/>
</dbReference>
<dbReference type="PRINTS" id="PR00085">
    <property type="entry name" value="THFDHDRGNASE"/>
</dbReference>
<dbReference type="GO" id="GO:0009113">
    <property type="term" value="P:purine nucleobase biosynthetic process"/>
    <property type="evidence" value="ECO:0007669"/>
    <property type="project" value="TreeGrafter"/>
</dbReference>
<dbReference type="Gene3D" id="3.40.50.720">
    <property type="entry name" value="NAD(P)-binding Rossmann-like Domain"/>
    <property type="match status" value="1"/>
</dbReference>
<feature type="domain" description="Tetrahydrofolate dehydrogenase/cyclohydrolase NAD(P)-binding" evidence="15">
    <location>
        <begin position="150"/>
        <end position="210"/>
    </location>
</feature>
<proteinExistence type="inferred from homology"/>
<dbReference type="AlphaFoldDB" id="A0A9P8I842"/>
<comment type="subunit">
    <text evidence="3">Homodimer.</text>
</comment>
<dbReference type="SUPFAM" id="SSF51735">
    <property type="entry name" value="NAD(P)-binding Rossmann-fold domains"/>
    <property type="match status" value="1"/>
</dbReference>
<dbReference type="InterPro" id="IPR020630">
    <property type="entry name" value="THF_DH/CycHdrlase_cat_dom"/>
</dbReference>
<evidence type="ECO:0000259" key="14">
    <source>
        <dbReference type="Pfam" id="PF00763"/>
    </source>
</evidence>
<evidence type="ECO:0000256" key="1">
    <source>
        <dbReference type="ARBA" id="ARBA00004123"/>
    </source>
</evidence>
<keyword evidence="7" id="KW-0560">Oxidoreductase</keyword>
<comment type="similarity">
    <text evidence="11">Belongs to the tetrahydrofolate dehydrogenase/cyclohydrolase family.</text>
</comment>
<evidence type="ECO:0000256" key="11">
    <source>
        <dbReference type="ARBA" id="ARBA00061364"/>
    </source>
</evidence>
<dbReference type="InterPro" id="IPR046346">
    <property type="entry name" value="Aminoacid_DH-like_N_sf"/>
</dbReference>
<evidence type="ECO:0000256" key="8">
    <source>
        <dbReference type="ARBA" id="ARBA00023027"/>
    </source>
</evidence>
<keyword evidence="4" id="KW-0963">Cytoplasm</keyword>